<reference evidence="1" key="1">
    <citation type="submission" date="2021-06" db="EMBL/GenBank/DDBJ databases">
        <title>Parelaphostrongylus tenuis whole genome reference sequence.</title>
        <authorList>
            <person name="Garwood T.J."/>
            <person name="Larsen P.A."/>
            <person name="Fountain-Jones N.M."/>
            <person name="Garbe J.R."/>
            <person name="Macchietto M.G."/>
            <person name="Kania S.A."/>
            <person name="Gerhold R.W."/>
            <person name="Richards J.E."/>
            <person name="Wolf T.M."/>
        </authorList>
    </citation>
    <scope>NUCLEOTIDE SEQUENCE</scope>
    <source>
        <strain evidence="1">MNPRO001-30</strain>
        <tissue evidence="1">Meninges</tissue>
    </source>
</reference>
<dbReference type="EMBL" id="JAHQIW010006473">
    <property type="protein sequence ID" value="KAJ1369267.1"/>
    <property type="molecule type" value="Genomic_DNA"/>
</dbReference>
<gene>
    <name evidence="1" type="ORF">KIN20_030685</name>
</gene>
<proteinExistence type="predicted"/>
<protein>
    <submittedName>
        <fullName evidence="1">Uncharacterized protein</fullName>
    </submittedName>
</protein>
<accession>A0AAD5R423</accession>
<organism evidence="1 2">
    <name type="scientific">Parelaphostrongylus tenuis</name>
    <name type="common">Meningeal worm</name>
    <dbReference type="NCBI Taxonomy" id="148309"/>
    <lineage>
        <taxon>Eukaryota</taxon>
        <taxon>Metazoa</taxon>
        <taxon>Ecdysozoa</taxon>
        <taxon>Nematoda</taxon>
        <taxon>Chromadorea</taxon>
        <taxon>Rhabditida</taxon>
        <taxon>Rhabditina</taxon>
        <taxon>Rhabditomorpha</taxon>
        <taxon>Strongyloidea</taxon>
        <taxon>Metastrongylidae</taxon>
        <taxon>Parelaphostrongylus</taxon>
    </lineage>
</organism>
<sequence length="52" mass="5797">MHVIRLTSCAFRGSFKGKCQIRQLSFLAKPTSLRTAKKLLQRNVGGVASLFM</sequence>
<evidence type="ECO:0000313" key="2">
    <source>
        <dbReference type="Proteomes" id="UP001196413"/>
    </source>
</evidence>
<dbReference type="AlphaFoldDB" id="A0AAD5R423"/>
<evidence type="ECO:0000313" key="1">
    <source>
        <dbReference type="EMBL" id="KAJ1369267.1"/>
    </source>
</evidence>
<keyword evidence="2" id="KW-1185">Reference proteome</keyword>
<comment type="caution">
    <text evidence="1">The sequence shown here is derived from an EMBL/GenBank/DDBJ whole genome shotgun (WGS) entry which is preliminary data.</text>
</comment>
<name>A0AAD5R423_PARTN</name>
<dbReference type="Proteomes" id="UP001196413">
    <property type="component" value="Unassembled WGS sequence"/>
</dbReference>